<proteinExistence type="predicted"/>
<evidence type="ECO:0000313" key="1">
    <source>
        <dbReference type="EMBL" id="VEN50521.1"/>
    </source>
</evidence>
<dbReference type="EMBL" id="CAACVG010008633">
    <property type="protein sequence ID" value="VEN50521.1"/>
    <property type="molecule type" value="Genomic_DNA"/>
</dbReference>
<dbReference type="AlphaFoldDB" id="A0A653CRG4"/>
<accession>A0A653CRG4</accession>
<reference evidence="1 2" key="1">
    <citation type="submission" date="2019-01" db="EMBL/GenBank/DDBJ databases">
        <authorList>
            <person name="Sayadi A."/>
        </authorList>
    </citation>
    <scope>NUCLEOTIDE SEQUENCE [LARGE SCALE GENOMIC DNA]</scope>
</reference>
<keyword evidence="2" id="KW-1185">Reference proteome</keyword>
<gene>
    <name evidence="1" type="ORF">CALMAC_LOCUS11269</name>
</gene>
<protein>
    <submittedName>
        <fullName evidence="1">Uncharacterized protein</fullName>
    </submittedName>
</protein>
<dbReference type="Proteomes" id="UP000410492">
    <property type="component" value="Unassembled WGS sequence"/>
</dbReference>
<dbReference type="OrthoDB" id="10050565at2759"/>
<evidence type="ECO:0000313" key="2">
    <source>
        <dbReference type="Proteomes" id="UP000410492"/>
    </source>
</evidence>
<name>A0A653CRG4_CALMS</name>
<organism evidence="1 2">
    <name type="scientific">Callosobruchus maculatus</name>
    <name type="common">Southern cowpea weevil</name>
    <name type="synonym">Pulse bruchid</name>
    <dbReference type="NCBI Taxonomy" id="64391"/>
    <lineage>
        <taxon>Eukaryota</taxon>
        <taxon>Metazoa</taxon>
        <taxon>Ecdysozoa</taxon>
        <taxon>Arthropoda</taxon>
        <taxon>Hexapoda</taxon>
        <taxon>Insecta</taxon>
        <taxon>Pterygota</taxon>
        <taxon>Neoptera</taxon>
        <taxon>Endopterygota</taxon>
        <taxon>Coleoptera</taxon>
        <taxon>Polyphaga</taxon>
        <taxon>Cucujiformia</taxon>
        <taxon>Chrysomeloidea</taxon>
        <taxon>Chrysomelidae</taxon>
        <taxon>Bruchinae</taxon>
        <taxon>Bruchini</taxon>
        <taxon>Callosobruchus</taxon>
    </lineage>
</organism>
<sequence length="85" mass="9806">MENKLNKKVGRPDCIVEIEECLLNIKIIVIEYYPEKQKDWFCATVPNKTGSTLLDKIIENIIMLRKPVRSAAVLLSVKQCVQWCV</sequence>